<evidence type="ECO:0000259" key="8">
    <source>
        <dbReference type="Pfam" id="PF00501"/>
    </source>
</evidence>
<comment type="catalytic activity">
    <reaction evidence="6">
        <text>a medium-chain fatty acid + ATP + CoA = a medium-chain fatty acyl-CoA + AMP + diphosphate</text>
        <dbReference type="Rhea" id="RHEA:48340"/>
        <dbReference type="ChEBI" id="CHEBI:30616"/>
        <dbReference type="ChEBI" id="CHEBI:33019"/>
        <dbReference type="ChEBI" id="CHEBI:57287"/>
        <dbReference type="ChEBI" id="CHEBI:59558"/>
        <dbReference type="ChEBI" id="CHEBI:90546"/>
        <dbReference type="ChEBI" id="CHEBI:456215"/>
        <dbReference type="EC" id="6.2.1.2"/>
    </reaction>
</comment>
<accession>A0AAE0ZD78</accession>
<feature type="compositionally biased region" description="Basic and acidic residues" evidence="7">
    <location>
        <begin position="48"/>
        <end position="64"/>
    </location>
</feature>
<dbReference type="AlphaFoldDB" id="A0AAE0ZD78"/>
<feature type="compositionally biased region" description="Polar residues" evidence="7">
    <location>
        <begin position="1"/>
        <end position="14"/>
    </location>
</feature>
<dbReference type="Gene3D" id="3.30.300.30">
    <property type="match status" value="1"/>
</dbReference>
<feature type="domain" description="AMP-dependent synthetase/ligase" evidence="8">
    <location>
        <begin position="311"/>
        <end position="505"/>
    </location>
</feature>
<organism evidence="9 10">
    <name type="scientific">Elysia crispata</name>
    <name type="common">lettuce slug</name>
    <dbReference type="NCBI Taxonomy" id="231223"/>
    <lineage>
        <taxon>Eukaryota</taxon>
        <taxon>Metazoa</taxon>
        <taxon>Spiralia</taxon>
        <taxon>Lophotrochozoa</taxon>
        <taxon>Mollusca</taxon>
        <taxon>Gastropoda</taxon>
        <taxon>Heterobranchia</taxon>
        <taxon>Euthyneura</taxon>
        <taxon>Panpulmonata</taxon>
        <taxon>Sacoglossa</taxon>
        <taxon>Placobranchoidea</taxon>
        <taxon>Plakobranchidae</taxon>
        <taxon>Elysia</taxon>
    </lineage>
</organism>
<dbReference type="InterPro" id="IPR045851">
    <property type="entry name" value="AMP-bd_C_sf"/>
</dbReference>
<dbReference type="SUPFAM" id="SSF56801">
    <property type="entry name" value="Acetyl-CoA synthetase-like"/>
    <property type="match status" value="1"/>
</dbReference>
<dbReference type="InterPro" id="IPR042099">
    <property type="entry name" value="ANL_N_sf"/>
</dbReference>
<feature type="compositionally biased region" description="Basic and acidic residues" evidence="7">
    <location>
        <begin position="15"/>
        <end position="34"/>
    </location>
</feature>
<evidence type="ECO:0000256" key="2">
    <source>
        <dbReference type="ARBA" id="ARBA00022598"/>
    </source>
</evidence>
<comment type="catalytic activity">
    <reaction evidence="5">
        <text>octanoate + ATP + CoA = octanoyl-CoA + AMP + diphosphate</text>
        <dbReference type="Rhea" id="RHEA:33631"/>
        <dbReference type="ChEBI" id="CHEBI:25646"/>
        <dbReference type="ChEBI" id="CHEBI:30616"/>
        <dbReference type="ChEBI" id="CHEBI:33019"/>
        <dbReference type="ChEBI" id="CHEBI:57287"/>
        <dbReference type="ChEBI" id="CHEBI:57386"/>
        <dbReference type="ChEBI" id="CHEBI:456215"/>
    </reaction>
</comment>
<evidence type="ECO:0000256" key="6">
    <source>
        <dbReference type="ARBA" id="ARBA00048277"/>
    </source>
</evidence>
<evidence type="ECO:0000256" key="5">
    <source>
        <dbReference type="ARBA" id="ARBA00047319"/>
    </source>
</evidence>
<comment type="function">
    <text evidence="3">Acyl-CoA synthases catalyze the initial reaction in fatty acid metabolism, by forming a thioester with CoA. Has some preference toward medium-chain substrates. Plays a role in adipocyte differentiation.</text>
</comment>
<dbReference type="GO" id="GO:0031956">
    <property type="term" value="F:medium-chain fatty acid-CoA ligase activity"/>
    <property type="evidence" value="ECO:0007669"/>
    <property type="project" value="UniProtKB-EC"/>
</dbReference>
<dbReference type="Proteomes" id="UP001283361">
    <property type="component" value="Unassembled WGS sequence"/>
</dbReference>
<comment type="caution">
    <text evidence="9">The sequence shown here is derived from an EMBL/GenBank/DDBJ whole genome shotgun (WGS) entry which is preliminary data.</text>
</comment>
<dbReference type="Gene3D" id="3.40.50.12780">
    <property type="entry name" value="N-terminal domain of ligase-like"/>
    <property type="match status" value="2"/>
</dbReference>
<evidence type="ECO:0000313" key="9">
    <source>
        <dbReference type="EMBL" id="KAK3767212.1"/>
    </source>
</evidence>
<keyword evidence="10" id="KW-1185">Reference proteome</keyword>
<name>A0AAE0ZD78_9GAST</name>
<evidence type="ECO:0000256" key="7">
    <source>
        <dbReference type="SAM" id="MobiDB-lite"/>
    </source>
</evidence>
<sequence>MEISNEGVTEASNQEDAKLSGEEPAEAREEERTVAPEAAVGEQQSEQDGTKTMEETNVKEDDLSKSIALSDTGIDSKNPNQRRSLSVVDTTLRPEIASTVAKLNMRTVTGRLQRHWIVDSEKETLIFYDDDDQRISFTCAQMNEKVEMCSSLLRCNGVRKGDVVCNTLDVSPEREVVNFAVIFCGAVLMDGLGIKDEGQRFWAPLIKANVKHLIVDPNDDSSVAWKMVACDVENSYADIERSTLKEIPGLEKIFKFRMQHLMKLNESHEEKSCFQLIEEHGSSFVEIVNSCDPAVIFVRKTNKEGIYKLVIRTQIATIHLAQRAQEMLLLNKYDIIYCDWPVSWVSGLTLTYITAGYTMVKTTLHNCPAQRVVRETWNVIEHEMCTVASLQPPMIVMLASHCEDLPDDRPILRIITTSGHVKPYVMDAIGSVCNSVINCYSVMEAGLVSRLVVTEETKNRFSHGCVGELTDPMRTRLDIHGAGSVKPSKIGEIVLRGKLVCKEYFNEPALTKASFTTDGFLKTGDLGFYDSQGNSPFHDMLFVLGRKSQAIIRGETAIFPRDIEEKVNQCPGIWKVSIVSIKDEKGIIQMCACVIPRSQDSVTIERVKEFCRYMLGGTADEDDNPHMPTYVFFFTDFPMLGKEVDKHTLAHTTAAVVSGTDQIDTSL</sequence>
<feature type="region of interest" description="Disordered" evidence="7">
    <location>
        <begin position="1"/>
        <end position="86"/>
    </location>
</feature>
<keyword evidence="2" id="KW-0436">Ligase</keyword>
<evidence type="ECO:0000256" key="4">
    <source>
        <dbReference type="ARBA" id="ARBA00039638"/>
    </source>
</evidence>
<evidence type="ECO:0000256" key="3">
    <source>
        <dbReference type="ARBA" id="ARBA00037247"/>
    </source>
</evidence>
<dbReference type="EMBL" id="JAWDGP010004170">
    <property type="protein sequence ID" value="KAK3767212.1"/>
    <property type="molecule type" value="Genomic_DNA"/>
</dbReference>
<evidence type="ECO:0000256" key="1">
    <source>
        <dbReference type="ARBA" id="ARBA00006432"/>
    </source>
</evidence>
<dbReference type="Pfam" id="PF00501">
    <property type="entry name" value="AMP-binding"/>
    <property type="match status" value="1"/>
</dbReference>
<evidence type="ECO:0000313" key="10">
    <source>
        <dbReference type="Proteomes" id="UP001283361"/>
    </source>
</evidence>
<proteinExistence type="inferred from homology"/>
<dbReference type="PANTHER" id="PTHR43201">
    <property type="entry name" value="ACYL-COA SYNTHETASE"/>
    <property type="match status" value="1"/>
</dbReference>
<comment type="similarity">
    <text evidence="1">Belongs to the ATP-dependent AMP-binding enzyme family.</text>
</comment>
<dbReference type="InterPro" id="IPR000873">
    <property type="entry name" value="AMP-dep_synth/lig_dom"/>
</dbReference>
<dbReference type="CDD" id="cd04433">
    <property type="entry name" value="AFD_class_I"/>
    <property type="match status" value="1"/>
</dbReference>
<feature type="compositionally biased region" description="Polar residues" evidence="7">
    <location>
        <begin position="67"/>
        <end position="86"/>
    </location>
</feature>
<gene>
    <name evidence="9" type="ORF">RRG08_018082</name>
</gene>
<reference evidence="9" key="1">
    <citation type="journal article" date="2023" name="G3 (Bethesda)">
        <title>A reference genome for the long-term kleptoplast-retaining sea slug Elysia crispata morphotype clarki.</title>
        <authorList>
            <person name="Eastman K.E."/>
            <person name="Pendleton A.L."/>
            <person name="Shaikh M.A."/>
            <person name="Suttiyut T."/>
            <person name="Ogas R."/>
            <person name="Tomko P."/>
            <person name="Gavelis G."/>
            <person name="Widhalm J.R."/>
            <person name="Wisecaver J.H."/>
        </authorList>
    </citation>
    <scope>NUCLEOTIDE SEQUENCE</scope>
    <source>
        <strain evidence="9">ECLA1</strain>
    </source>
</reference>
<dbReference type="PANTHER" id="PTHR43201:SF5">
    <property type="entry name" value="MEDIUM-CHAIN ACYL-COA LIGASE ACSF2, MITOCHONDRIAL"/>
    <property type="match status" value="1"/>
</dbReference>
<dbReference type="GO" id="GO:0006631">
    <property type="term" value="P:fatty acid metabolic process"/>
    <property type="evidence" value="ECO:0007669"/>
    <property type="project" value="TreeGrafter"/>
</dbReference>
<protein>
    <recommendedName>
        <fullName evidence="4">Medium-chain acyl-CoA ligase ACSF2, mitochondrial</fullName>
    </recommendedName>
</protein>